<reference evidence="1" key="1">
    <citation type="submission" date="2020-12" db="EMBL/GenBank/DDBJ databases">
        <title>The genome sequence of Inhella sp. 1Y17.</title>
        <authorList>
            <person name="Liu Y."/>
        </authorList>
    </citation>
    <scope>NUCLEOTIDE SEQUENCE</scope>
    <source>
        <strain evidence="1">1Y17</strain>
    </source>
</reference>
<dbReference type="EMBL" id="JAEDAK010000008">
    <property type="protein sequence ID" value="MBH9577865.1"/>
    <property type="molecule type" value="Genomic_DNA"/>
</dbReference>
<name>A0A931NIR6_9BURK</name>
<proteinExistence type="predicted"/>
<organism evidence="1 2">
    <name type="scientific">Inhella proteolytica</name>
    <dbReference type="NCBI Taxonomy" id="2795029"/>
    <lineage>
        <taxon>Bacteria</taxon>
        <taxon>Pseudomonadati</taxon>
        <taxon>Pseudomonadota</taxon>
        <taxon>Betaproteobacteria</taxon>
        <taxon>Burkholderiales</taxon>
        <taxon>Sphaerotilaceae</taxon>
        <taxon>Inhella</taxon>
    </lineage>
</organism>
<gene>
    <name evidence="1" type="ORF">I7X39_13250</name>
</gene>
<evidence type="ECO:0000313" key="1">
    <source>
        <dbReference type="EMBL" id="MBH9577865.1"/>
    </source>
</evidence>
<accession>A0A931NIR6</accession>
<sequence>MRRLQRDGWLRPGASCVWAWHRDGEQTGSVGLLAEAHALRVMCSVNNQPADHHIQLERTPCHYGGARTWFRCPSCHQRAAVLHLRGKAPFRCRSCARLAYASQSEDRMGRAWRKQKKAEAKLSPDGSKPPGMHWATYERLQAVIENCEARRDAELLRVAANWFGALR</sequence>
<keyword evidence="2" id="KW-1185">Reference proteome</keyword>
<protein>
    <submittedName>
        <fullName evidence="1">Uncharacterized protein</fullName>
    </submittedName>
</protein>
<dbReference type="AlphaFoldDB" id="A0A931NIR6"/>
<dbReference type="RefSeq" id="WP_198111632.1">
    <property type="nucleotide sequence ID" value="NZ_JAEDAK010000008.1"/>
</dbReference>
<dbReference type="Proteomes" id="UP000613266">
    <property type="component" value="Unassembled WGS sequence"/>
</dbReference>
<comment type="caution">
    <text evidence="1">The sequence shown here is derived from an EMBL/GenBank/DDBJ whole genome shotgun (WGS) entry which is preliminary data.</text>
</comment>
<evidence type="ECO:0000313" key="2">
    <source>
        <dbReference type="Proteomes" id="UP000613266"/>
    </source>
</evidence>